<dbReference type="InterPro" id="IPR004582">
    <property type="entry name" value="Checkpoint_prot_Rad17_Rad24"/>
</dbReference>
<dbReference type="InterPro" id="IPR047854">
    <property type="entry name" value="RFC_lid"/>
</dbReference>
<feature type="compositionally biased region" description="Polar residues" evidence="8">
    <location>
        <begin position="128"/>
        <end position="140"/>
    </location>
</feature>
<dbReference type="GO" id="GO:0006281">
    <property type="term" value="P:DNA repair"/>
    <property type="evidence" value="ECO:0007669"/>
    <property type="project" value="InterPro"/>
</dbReference>
<dbReference type="AlphaFoldDB" id="A0A8J4PPP9"/>
<feature type="region of interest" description="Disordered" evidence="8">
    <location>
        <begin position="227"/>
        <end position="277"/>
    </location>
</feature>
<feature type="compositionally biased region" description="Low complexity" evidence="8">
    <location>
        <begin position="361"/>
        <end position="383"/>
    </location>
</feature>
<evidence type="ECO:0008006" key="11">
    <source>
        <dbReference type="Google" id="ProtNLM"/>
    </source>
</evidence>
<feature type="compositionally biased region" description="Polar residues" evidence="8">
    <location>
        <begin position="442"/>
        <end position="453"/>
    </location>
</feature>
<dbReference type="GO" id="GO:0003682">
    <property type="term" value="F:chromatin binding"/>
    <property type="evidence" value="ECO:0007669"/>
    <property type="project" value="TreeGrafter"/>
</dbReference>
<organism evidence="9 10">
    <name type="scientific">Polysphondylium violaceum</name>
    <dbReference type="NCBI Taxonomy" id="133409"/>
    <lineage>
        <taxon>Eukaryota</taxon>
        <taxon>Amoebozoa</taxon>
        <taxon>Evosea</taxon>
        <taxon>Eumycetozoa</taxon>
        <taxon>Dictyostelia</taxon>
        <taxon>Dictyosteliales</taxon>
        <taxon>Dictyosteliaceae</taxon>
        <taxon>Polysphondylium</taxon>
    </lineage>
</organism>
<dbReference type="PANTHER" id="PTHR12172">
    <property type="entry name" value="CELL CYCLE CHECKPOINT PROTEIN RAD17"/>
    <property type="match status" value="1"/>
</dbReference>
<dbReference type="GO" id="GO:0000077">
    <property type="term" value="P:DNA damage checkpoint signaling"/>
    <property type="evidence" value="ECO:0007669"/>
    <property type="project" value="TreeGrafter"/>
</dbReference>
<feature type="region of interest" description="Disordered" evidence="8">
    <location>
        <begin position="1"/>
        <end position="114"/>
    </location>
</feature>
<feature type="region of interest" description="Disordered" evidence="8">
    <location>
        <begin position="361"/>
        <end position="393"/>
    </location>
</feature>
<dbReference type="GO" id="GO:0005634">
    <property type="term" value="C:nucleus"/>
    <property type="evidence" value="ECO:0007669"/>
    <property type="project" value="UniProtKB-SubCell"/>
</dbReference>
<keyword evidence="3" id="KW-0547">Nucleotide-binding</keyword>
<feature type="compositionally biased region" description="Acidic residues" evidence="8">
    <location>
        <begin position="73"/>
        <end position="85"/>
    </location>
</feature>
<feature type="compositionally biased region" description="Low complexity" evidence="8">
    <location>
        <begin position="166"/>
        <end position="184"/>
    </location>
</feature>
<feature type="region of interest" description="Disordered" evidence="8">
    <location>
        <begin position="407"/>
        <end position="516"/>
    </location>
</feature>
<feature type="compositionally biased region" description="Low complexity" evidence="8">
    <location>
        <begin position="261"/>
        <end position="272"/>
    </location>
</feature>
<evidence type="ECO:0000256" key="6">
    <source>
        <dbReference type="ARBA" id="ARBA00023242"/>
    </source>
</evidence>
<feature type="region of interest" description="Disordered" evidence="8">
    <location>
        <begin position="311"/>
        <end position="334"/>
    </location>
</feature>
<evidence type="ECO:0000256" key="3">
    <source>
        <dbReference type="ARBA" id="ARBA00022741"/>
    </source>
</evidence>
<keyword evidence="10" id="KW-1185">Reference proteome</keyword>
<evidence type="ECO:0000256" key="8">
    <source>
        <dbReference type="SAM" id="MobiDB-lite"/>
    </source>
</evidence>
<keyword evidence="4" id="KW-0227">DNA damage</keyword>
<dbReference type="GO" id="GO:0033314">
    <property type="term" value="P:mitotic DNA replication checkpoint signaling"/>
    <property type="evidence" value="ECO:0007669"/>
    <property type="project" value="TreeGrafter"/>
</dbReference>
<gene>
    <name evidence="9" type="ORF">CYY_008930</name>
</gene>
<protein>
    <recommendedName>
        <fullName evidence="11">AAA+ ATPase domain-containing protein</fullName>
    </recommendedName>
</protein>
<comment type="subcellular location">
    <subcellularLocation>
        <location evidence="1">Nucleus</location>
    </subcellularLocation>
</comment>
<evidence type="ECO:0000256" key="4">
    <source>
        <dbReference type="ARBA" id="ARBA00022763"/>
    </source>
</evidence>
<evidence type="ECO:0000256" key="2">
    <source>
        <dbReference type="ARBA" id="ARBA00006168"/>
    </source>
</evidence>
<evidence type="ECO:0000256" key="5">
    <source>
        <dbReference type="ARBA" id="ARBA00022840"/>
    </source>
</evidence>
<sequence>MNGMRSEKPIPPSSKHSTLKRVGLKSSNGGNSTKSTDTTKKTATKSSTSSTASTAVSGLKGKRKITTSIENNVELEDDIEDDDDIFGSGSTSNSSSSTTHIRSPTSSFSLPKSTSFDKKASLFNHFSSSPQSSFVNTLFKNSNNSSNSNSNNSNNHTPTSNKRIKSSTTPQSSPSPSQHSSNNNVDNKSPKILSTLSIDVGDEDEKFVCFYGDLCTDKSDQHLKEYSHPIKSNKSPNKSTSTMTSTTTSPLQKPIEDTIGNNNNNNNNSSNNNDDDSLYITIDAKEEEELMGFDEFEKILKKKDKSISTTSTISSTTSLSSSSEMKDTTTTTTTTATKTESLNFDSELDLDIDITLKSSKSVSVKTTTSTSESTTISTTTTTKSPPPQRKKKEEKILIDVNESIIKKDKPFKKKQPITATSTTVNQNNENESSNNVKRSNSGSSVFNNKPLTRSMSASKSSSSSSSVSDFTASPKSSSVSTTSTSAPTSTKKPTKTTTTTSSTSTTTTKTKTNNQTNQTNNKLLLIDKYTPTLEEDLVGNKNKIAKVKIWIEDRIKEMSNNQALSSKLLIMTGPTGVGKSTLVRVLSKTMQFDIEEWVNPSMVVTTDLNDSLTSPYSSHIQDFRRWIKFSSQGNSLFGTVRSKVLLMEEYPNLTPSNINEFRSCFENFLIHARYPLVFVLSDSYTGNSPLQQLLPFAMIENNPNVFHVSFNAVPPATLSKLLKRLVTNEKIIISSDQLEAIGEESGGDLRAAINSLEFHSIGSNSNSGSILMKSKKSNSSPFSLNSSSNSNKSVGNGLEIEPFRNRDSTYSLFHSLGKILYNKRIPSSATLSSSTLWYKEQHYRDKPENIVENVFDNSHVDFTTFLSFIHENYLSFYSSIEEVSSSLDYMSDGDLLDSRKLNSFHSFSTYNDMLPQSSISVALRGMTYSHTQSPNSKFFNFTKPRLAASLNQSLSFVEQINMTVSNRINEMVSFSKQTFVDIPQSLLQKSSLFHQVLPFMRQIRNNSNYRYNNNGQDDVTATIMKQDIRLLDSFCTYSQKYQYEKLNDSNFSTDDISNNVDDNNIKYSKLVNDQNDDGDNNNNNNSNSNSNSTTTTTNTNGNRNDEIVCKRLYGNNEVLLHDDIEE</sequence>
<dbReference type="InterPro" id="IPR027417">
    <property type="entry name" value="P-loop_NTPase"/>
</dbReference>
<keyword evidence="7" id="KW-0131">Cell cycle</keyword>
<dbReference type="Pfam" id="PF03215">
    <property type="entry name" value="Rad17"/>
    <property type="match status" value="1"/>
</dbReference>
<dbReference type="PANTHER" id="PTHR12172:SF0">
    <property type="entry name" value="CELL CYCLE CHECKPOINT PROTEIN RAD17"/>
    <property type="match status" value="1"/>
</dbReference>
<comment type="caution">
    <text evidence="9">The sequence shown here is derived from an EMBL/GenBank/DDBJ whole genome shotgun (WGS) entry which is preliminary data.</text>
</comment>
<dbReference type="Gene3D" id="3.40.50.300">
    <property type="entry name" value="P-loop containing nucleotide triphosphate hydrolases"/>
    <property type="match status" value="1"/>
</dbReference>
<dbReference type="SUPFAM" id="SSF52540">
    <property type="entry name" value="P-loop containing nucleoside triphosphate hydrolases"/>
    <property type="match status" value="1"/>
</dbReference>
<feature type="compositionally biased region" description="Low complexity" evidence="8">
    <location>
        <begin position="25"/>
        <end position="36"/>
    </location>
</feature>
<dbReference type="OrthoDB" id="10265971at2759"/>
<feature type="compositionally biased region" description="Low complexity" evidence="8">
    <location>
        <begin position="421"/>
        <end position="441"/>
    </location>
</feature>
<dbReference type="GO" id="GO:0005524">
    <property type="term" value="F:ATP binding"/>
    <property type="evidence" value="ECO:0007669"/>
    <property type="project" value="UniProtKB-KW"/>
</dbReference>
<evidence type="ECO:0000313" key="10">
    <source>
        <dbReference type="Proteomes" id="UP000695562"/>
    </source>
</evidence>
<evidence type="ECO:0000256" key="7">
    <source>
        <dbReference type="ARBA" id="ARBA00023306"/>
    </source>
</evidence>
<dbReference type="GO" id="GO:0003689">
    <property type="term" value="F:DNA clamp loader activity"/>
    <property type="evidence" value="ECO:0007669"/>
    <property type="project" value="TreeGrafter"/>
</dbReference>
<feature type="compositionally biased region" description="Low complexity" evidence="8">
    <location>
        <begin position="232"/>
        <end position="250"/>
    </location>
</feature>
<evidence type="ECO:0000313" key="9">
    <source>
        <dbReference type="EMBL" id="KAF2069754.1"/>
    </source>
</evidence>
<accession>A0A8J4PPP9</accession>
<feature type="compositionally biased region" description="Low complexity" evidence="8">
    <location>
        <begin position="454"/>
        <end position="516"/>
    </location>
</feature>
<comment type="similarity">
    <text evidence="2">Belongs to the rad17/RAD24 family.</text>
</comment>
<dbReference type="Proteomes" id="UP000695562">
    <property type="component" value="Unassembled WGS sequence"/>
</dbReference>
<proteinExistence type="inferred from homology"/>
<keyword evidence="5" id="KW-0067">ATP-binding</keyword>
<dbReference type="Gene3D" id="1.10.8.60">
    <property type="match status" value="1"/>
</dbReference>
<feature type="compositionally biased region" description="Low complexity" evidence="8">
    <location>
        <begin position="141"/>
        <end position="155"/>
    </location>
</feature>
<dbReference type="EMBL" id="AJWJ01000600">
    <property type="protein sequence ID" value="KAF2069754.1"/>
    <property type="molecule type" value="Genomic_DNA"/>
</dbReference>
<reference evidence="9" key="1">
    <citation type="submission" date="2020-01" db="EMBL/GenBank/DDBJ databases">
        <title>Development of genomics and gene disruption for Polysphondylium violaceum indicates a role for the polyketide synthase stlB in stalk morphogenesis.</title>
        <authorList>
            <person name="Narita B."/>
            <person name="Kawabe Y."/>
            <person name="Kin K."/>
            <person name="Saito T."/>
            <person name="Gibbs R."/>
            <person name="Kuspa A."/>
            <person name="Muzny D."/>
            <person name="Queller D."/>
            <person name="Richards S."/>
            <person name="Strassman J."/>
            <person name="Sucgang R."/>
            <person name="Worley K."/>
            <person name="Schaap P."/>
        </authorList>
    </citation>
    <scope>NUCLEOTIDE SEQUENCE</scope>
    <source>
        <strain evidence="9">QSvi11</strain>
    </source>
</reference>
<feature type="region of interest" description="Disordered" evidence="8">
    <location>
        <begin position="128"/>
        <end position="190"/>
    </location>
</feature>
<feature type="compositionally biased region" description="Low complexity" evidence="8">
    <location>
        <begin position="44"/>
        <end position="54"/>
    </location>
</feature>
<keyword evidence="6" id="KW-0539">Nucleus</keyword>
<feature type="region of interest" description="Disordered" evidence="8">
    <location>
        <begin position="1070"/>
        <end position="1103"/>
    </location>
</feature>
<evidence type="ECO:0000256" key="1">
    <source>
        <dbReference type="ARBA" id="ARBA00004123"/>
    </source>
</evidence>
<feature type="compositionally biased region" description="Low complexity" evidence="8">
    <location>
        <begin position="88"/>
        <end position="107"/>
    </location>
</feature>
<name>A0A8J4PPP9_9MYCE</name>
<dbReference type="CDD" id="cd18140">
    <property type="entry name" value="HLD_clamp_RFC"/>
    <property type="match status" value="1"/>
</dbReference>
<feature type="compositionally biased region" description="Low complexity" evidence="8">
    <location>
        <begin position="1080"/>
        <end position="1102"/>
    </location>
</feature>